<dbReference type="STRING" id="1038014.SAMN04487910_3186"/>
<evidence type="ECO:0000313" key="2">
    <source>
        <dbReference type="Proteomes" id="UP000198521"/>
    </source>
</evidence>
<keyword evidence="2" id="KW-1185">Reference proteome</keyword>
<dbReference type="AlphaFoldDB" id="A0A1H7SIZ4"/>
<dbReference type="Proteomes" id="UP000198521">
    <property type="component" value="Unassembled WGS sequence"/>
</dbReference>
<name>A0A1H7SIZ4_AQUAM</name>
<protein>
    <submittedName>
        <fullName evidence="1">Uncharacterized protein</fullName>
    </submittedName>
</protein>
<proteinExistence type="predicted"/>
<evidence type="ECO:0000313" key="1">
    <source>
        <dbReference type="EMBL" id="SEL72602.1"/>
    </source>
</evidence>
<reference evidence="1 2" key="1">
    <citation type="submission" date="2016-10" db="EMBL/GenBank/DDBJ databases">
        <authorList>
            <person name="de Groot N.N."/>
        </authorList>
    </citation>
    <scope>NUCLEOTIDE SEQUENCE [LARGE SCALE GENOMIC DNA]</scope>
    <source>
        <strain evidence="1 2">DSM 25232</strain>
    </source>
</reference>
<sequence length="41" mass="4951">MNGKNLVSFYQNIACRILGDILKHQIRKVEYYVIVNFFTWD</sequence>
<gene>
    <name evidence="1" type="ORF">SAMN04487910_3186</name>
</gene>
<dbReference type="EMBL" id="FOAB01000005">
    <property type="protein sequence ID" value="SEL72602.1"/>
    <property type="molecule type" value="Genomic_DNA"/>
</dbReference>
<organism evidence="1 2">
    <name type="scientific">Aquimarina amphilecti</name>
    <dbReference type="NCBI Taxonomy" id="1038014"/>
    <lineage>
        <taxon>Bacteria</taxon>
        <taxon>Pseudomonadati</taxon>
        <taxon>Bacteroidota</taxon>
        <taxon>Flavobacteriia</taxon>
        <taxon>Flavobacteriales</taxon>
        <taxon>Flavobacteriaceae</taxon>
        <taxon>Aquimarina</taxon>
    </lineage>
</organism>
<accession>A0A1H7SIZ4</accession>